<organism evidence="1 2">
    <name type="scientific">Plesiomonas shigelloides 302-73</name>
    <dbReference type="NCBI Taxonomy" id="1315976"/>
    <lineage>
        <taxon>Bacteria</taxon>
        <taxon>Pseudomonadati</taxon>
        <taxon>Pseudomonadota</taxon>
        <taxon>Gammaproteobacteria</taxon>
        <taxon>Enterobacterales</taxon>
        <taxon>Enterobacteriaceae</taxon>
        <taxon>Plesiomonas</taxon>
    </lineage>
</organism>
<sequence length="60" mass="6943">GRKIHVVNAHFKMSLLELLVIKEPDVWKAIHVCIPNTQANYTLSINFTYNTKQYIVLNDS</sequence>
<gene>
    <name evidence="1" type="ORF">PLESHI_09213</name>
</gene>
<accession>R8AQU6</accession>
<dbReference type="Proteomes" id="UP000014012">
    <property type="component" value="Unassembled WGS sequence"/>
</dbReference>
<dbReference type="HOGENOM" id="CLU_2947276_0_0_6"/>
<dbReference type="EMBL" id="AQQO01000307">
    <property type="protein sequence ID" value="EON88704.1"/>
    <property type="molecule type" value="Genomic_DNA"/>
</dbReference>
<evidence type="ECO:0000313" key="1">
    <source>
        <dbReference type="EMBL" id="EON88704.1"/>
    </source>
</evidence>
<name>R8AQU6_PLESH</name>
<feature type="non-terminal residue" evidence="1">
    <location>
        <position position="1"/>
    </location>
</feature>
<protein>
    <submittedName>
        <fullName evidence="1">Uncharacterized protein</fullName>
    </submittedName>
</protein>
<comment type="caution">
    <text evidence="1">The sequence shown here is derived from an EMBL/GenBank/DDBJ whole genome shotgun (WGS) entry which is preliminary data.</text>
</comment>
<reference evidence="1 2" key="1">
    <citation type="journal article" date="2013" name="Genome Announc.">
        <title>Genome Sequence of Plesiomonas shigelloides Strain 302-73 (Serotype O1).</title>
        <authorList>
            <person name="Pique N."/>
            <person name="Aquilini E."/>
            <person name="Alioto T."/>
            <person name="Minana-Galbis D."/>
            <person name="Tomas J.M."/>
        </authorList>
    </citation>
    <scope>NUCLEOTIDE SEQUENCE [LARGE SCALE GENOMIC DNA]</scope>
    <source>
        <strain evidence="1 2">302-73</strain>
    </source>
</reference>
<dbReference type="AlphaFoldDB" id="R8AQU6"/>
<evidence type="ECO:0000313" key="2">
    <source>
        <dbReference type="Proteomes" id="UP000014012"/>
    </source>
</evidence>
<keyword evidence="2" id="KW-1185">Reference proteome</keyword>
<proteinExistence type="predicted"/>